<dbReference type="OrthoDB" id="2339723at2"/>
<name>A0A0F2E645_9STRE</name>
<dbReference type="RefSeq" id="WP_045613811.1">
    <property type="nucleotide sequence ID" value="NZ_JASGZO010000003.1"/>
</dbReference>
<dbReference type="Proteomes" id="UP000033489">
    <property type="component" value="Unassembled WGS sequence"/>
</dbReference>
<organism evidence="1 2">
    <name type="scientific">Streptococcus infantis</name>
    <dbReference type="NCBI Taxonomy" id="68892"/>
    <lineage>
        <taxon>Bacteria</taxon>
        <taxon>Bacillati</taxon>
        <taxon>Bacillota</taxon>
        <taxon>Bacilli</taxon>
        <taxon>Lactobacillales</taxon>
        <taxon>Streptococcaceae</taxon>
        <taxon>Streptococcus</taxon>
    </lineage>
</organism>
<sequence length="121" mass="14213">MENESLDLIIKEVENQQEKELVRFESNLSEGINKYKEVLPADLITPQLQEKIDNEVKLQLVEFQKSIDLKPKALYHALKVEAELNPDIEKDELKKNAYDFLEKTTKNKYLKKIIRELKKGV</sequence>
<proteinExistence type="predicted"/>
<evidence type="ECO:0000313" key="1">
    <source>
        <dbReference type="EMBL" id="KJQ77894.1"/>
    </source>
</evidence>
<dbReference type="AlphaFoldDB" id="A0A0F2E645"/>
<comment type="caution">
    <text evidence="1">The sequence shown here is derived from an EMBL/GenBank/DDBJ whole genome shotgun (WGS) entry which is preliminary data.</text>
</comment>
<accession>A0A0F2E645</accession>
<evidence type="ECO:0000313" key="2">
    <source>
        <dbReference type="Proteomes" id="UP000033489"/>
    </source>
</evidence>
<dbReference type="EMBL" id="JYGT01000006">
    <property type="protein sequence ID" value="KJQ77894.1"/>
    <property type="molecule type" value="Genomic_DNA"/>
</dbReference>
<gene>
    <name evidence="1" type="ORF">TZ94_00479</name>
</gene>
<protein>
    <submittedName>
        <fullName evidence="1">Uncharacterized protein</fullName>
    </submittedName>
</protein>
<reference evidence="1 2" key="1">
    <citation type="submission" date="2015-02" db="EMBL/GenBank/DDBJ databases">
        <title>Evolution of amylase-binding proteins of oral streptococcal species.</title>
        <authorList>
            <person name="Haase E.M."/>
        </authorList>
    </citation>
    <scope>NUCLEOTIDE SEQUENCE [LARGE SCALE GENOMIC DNA]</scope>
    <source>
        <strain evidence="1 2">UC921A</strain>
    </source>
</reference>
<dbReference type="PATRIC" id="fig|28037.216.peg.452"/>